<organism evidence="1">
    <name type="scientific">Eiseniibacteriota bacterium</name>
    <dbReference type="NCBI Taxonomy" id="2212470"/>
    <lineage>
        <taxon>Bacteria</taxon>
        <taxon>Candidatus Eiseniibacteriota</taxon>
    </lineage>
</organism>
<comment type="caution">
    <text evidence="1">The sequence shown here is derived from an EMBL/GenBank/DDBJ whole genome shotgun (WGS) entry which is preliminary data.</text>
</comment>
<protein>
    <submittedName>
        <fullName evidence="1">Uncharacterized protein</fullName>
    </submittedName>
</protein>
<sequence length="130" mass="15086">MHLTVQISPGEFLDKLTILEIKSERIADPAKLANVRRELELLRATWAASPLAARDVAGPLADLKRVNEALWDIEDHIRRKEAERRFDQDFIELARSVYRTNDRRAAIKRELNVLLGSDLVEEKSYTDYER</sequence>
<dbReference type="AlphaFoldDB" id="A0A832I8K0"/>
<evidence type="ECO:0000313" key="1">
    <source>
        <dbReference type="EMBL" id="HGZ44598.1"/>
    </source>
</evidence>
<dbReference type="InterPro" id="IPR046163">
    <property type="entry name" value="DUF6165"/>
</dbReference>
<name>A0A832I8K0_UNCEI</name>
<gene>
    <name evidence="1" type="ORF">ENR23_14540</name>
</gene>
<dbReference type="Pfam" id="PF19662">
    <property type="entry name" value="DUF6165"/>
    <property type="match status" value="1"/>
</dbReference>
<reference evidence="1" key="1">
    <citation type="journal article" date="2020" name="mSystems">
        <title>Genome- and Community-Level Interaction Insights into Carbon Utilization and Element Cycling Functions of Hydrothermarchaeota in Hydrothermal Sediment.</title>
        <authorList>
            <person name="Zhou Z."/>
            <person name="Liu Y."/>
            <person name="Xu W."/>
            <person name="Pan J."/>
            <person name="Luo Z.H."/>
            <person name="Li M."/>
        </authorList>
    </citation>
    <scope>NUCLEOTIDE SEQUENCE [LARGE SCALE GENOMIC DNA]</scope>
    <source>
        <strain evidence="1">SpSt-381</strain>
    </source>
</reference>
<accession>A0A832I8K0</accession>
<dbReference type="EMBL" id="DSQF01000030">
    <property type="protein sequence ID" value="HGZ44598.1"/>
    <property type="molecule type" value="Genomic_DNA"/>
</dbReference>
<proteinExistence type="predicted"/>